<keyword evidence="1" id="KW-1133">Transmembrane helix</keyword>
<evidence type="ECO:0000256" key="1">
    <source>
        <dbReference type="SAM" id="Phobius"/>
    </source>
</evidence>
<dbReference type="AlphaFoldDB" id="A0A9X2HW04"/>
<accession>A0A9X2HW04</accession>
<feature type="transmembrane region" description="Helical" evidence="1">
    <location>
        <begin position="184"/>
        <end position="201"/>
    </location>
</feature>
<dbReference type="EMBL" id="JAMFTH010000001">
    <property type="protein sequence ID" value="MCP8898699.1"/>
    <property type="molecule type" value="Genomic_DNA"/>
</dbReference>
<name>A0A9X2HW04_9GAMM</name>
<dbReference type="GO" id="GO:0008237">
    <property type="term" value="F:metallopeptidase activity"/>
    <property type="evidence" value="ECO:0007669"/>
    <property type="project" value="UniProtKB-KW"/>
</dbReference>
<keyword evidence="3" id="KW-0645">Protease</keyword>
<evidence type="ECO:0000313" key="3">
    <source>
        <dbReference type="EMBL" id="MCP8898699.1"/>
    </source>
</evidence>
<dbReference type="RefSeq" id="WP_253966968.1">
    <property type="nucleotide sequence ID" value="NZ_JAMFTH010000001.1"/>
</dbReference>
<keyword evidence="4" id="KW-1185">Reference proteome</keyword>
<keyword evidence="3" id="KW-0378">Hydrolase</keyword>
<sequence>MNNSKAHRQSAHIEFLKSTGIDFPFYAGHPVTVSAGQWLIVLAAVAVGFMCLTLKVPVLTGDLGIFIRALLFPVIPLVVLRALAGPHWRALFRRLRRADFGWMLGVAALNLVISSLVGVLVMKFLGAEANVAVEALAGQSSTEREWFFLRSIPQLFGEEVLTLLPMLAILYFCYQRLGLSRVKAVLIAWLLSSLMFGLVHLPSYNWNWLQCLLVIGTARLVLTLAYIKTKNILVSTGAHIINDWVIFGIVLLGAAEG</sequence>
<keyword evidence="1" id="KW-0812">Transmembrane</keyword>
<feature type="transmembrane region" description="Helical" evidence="1">
    <location>
        <begin position="207"/>
        <end position="227"/>
    </location>
</feature>
<dbReference type="GO" id="GO:0004175">
    <property type="term" value="F:endopeptidase activity"/>
    <property type="evidence" value="ECO:0007669"/>
    <property type="project" value="UniProtKB-ARBA"/>
</dbReference>
<proteinExistence type="predicted"/>
<dbReference type="GO" id="GO:0080120">
    <property type="term" value="P:CAAX-box protein maturation"/>
    <property type="evidence" value="ECO:0007669"/>
    <property type="project" value="UniProtKB-ARBA"/>
</dbReference>
<keyword evidence="3" id="KW-0482">Metalloprotease</keyword>
<feature type="transmembrane region" description="Helical" evidence="1">
    <location>
        <begin position="65"/>
        <end position="84"/>
    </location>
</feature>
<evidence type="ECO:0000313" key="4">
    <source>
        <dbReference type="Proteomes" id="UP001139319"/>
    </source>
</evidence>
<feature type="transmembrane region" description="Helical" evidence="1">
    <location>
        <begin position="104"/>
        <end position="127"/>
    </location>
</feature>
<dbReference type="Pfam" id="PF02517">
    <property type="entry name" value="Rce1-like"/>
    <property type="match status" value="1"/>
</dbReference>
<feature type="transmembrane region" description="Helical" evidence="1">
    <location>
        <begin position="38"/>
        <end position="59"/>
    </location>
</feature>
<feature type="transmembrane region" description="Helical" evidence="1">
    <location>
        <begin position="147"/>
        <end position="172"/>
    </location>
</feature>
<reference evidence="3" key="1">
    <citation type="submission" date="2022-05" db="EMBL/GenBank/DDBJ databases">
        <authorList>
            <person name="Sun H.-N."/>
        </authorList>
    </citation>
    <scope>NUCLEOTIDE SEQUENCE</scope>
    <source>
        <strain evidence="3">HB14</strain>
    </source>
</reference>
<comment type="caution">
    <text evidence="3">The sequence shown here is derived from an EMBL/GenBank/DDBJ whole genome shotgun (WGS) entry which is preliminary data.</text>
</comment>
<feature type="transmembrane region" description="Helical" evidence="1">
    <location>
        <begin position="232"/>
        <end position="255"/>
    </location>
</feature>
<feature type="domain" description="CAAX prenyl protease 2/Lysostaphin resistance protein A-like" evidence="2">
    <location>
        <begin position="156"/>
        <end position="245"/>
    </location>
</feature>
<organism evidence="3 4">
    <name type="scientific">Gilvimarinus xylanilyticus</name>
    <dbReference type="NCBI Taxonomy" id="2944139"/>
    <lineage>
        <taxon>Bacteria</taxon>
        <taxon>Pseudomonadati</taxon>
        <taxon>Pseudomonadota</taxon>
        <taxon>Gammaproteobacteria</taxon>
        <taxon>Cellvibrionales</taxon>
        <taxon>Cellvibrionaceae</taxon>
        <taxon>Gilvimarinus</taxon>
    </lineage>
</organism>
<dbReference type="InterPro" id="IPR003675">
    <property type="entry name" value="Rce1/LyrA-like_dom"/>
</dbReference>
<evidence type="ECO:0000259" key="2">
    <source>
        <dbReference type="Pfam" id="PF02517"/>
    </source>
</evidence>
<gene>
    <name evidence="3" type="ORF">M6D89_05230</name>
</gene>
<protein>
    <submittedName>
        <fullName evidence="3">CPBP family intramembrane metalloprotease</fullName>
    </submittedName>
</protein>
<reference evidence="3" key="2">
    <citation type="submission" date="2023-01" db="EMBL/GenBank/DDBJ databases">
        <title>Gilvimarinus xylanilyticus HB14 isolated from Caulerpa lentillifera aquaculture base in Hainan, China.</title>
        <authorList>
            <person name="Zhang Y.-J."/>
        </authorList>
    </citation>
    <scope>NUCLEOTIDE SEQUENCE</scope>
    <source>
        <strain evidence="3">HB14</strain>
    </source>
</reference>
<dbReference type="Proteomes" id="UP001139319">
    <property type="component" value="Unassembled WGS sequence"/>
</dbReference>
<keyword evidence="1" id="KW-0472">Membrane</keyword>